<sequence>MKLKDILYRRQYKIELLKDVPDLKIKDLKSLGIWSNPIDKHYILTLKTANDPNETPINFENDFKKLTGLSSEDFKIEAKYGPMTLQNASDSPWI</sequence>
<dbReference type="Proteomes" id="UP000235649">
    <property type="component" value="Unassembled WGS sequence"/>
</dbReference>
<name>A0A2N7AXG7_9LACO</name>
<reference evidence="1 2" key="1">
    <citation type="submission" date="2017-05" db="EMBL/GenBank/DDBJ databases">
        <title>Lactobacillus nurukis nov., sp. nov., isolated from nuruk.</title>
        <authorList>
            <person name="Kim S.-J."/>
        </authorList>
    </citation>
    <scope>NUCLEOTIDE SEQUENCE [LARGE SCALE GENOMIC DNA]</scope>
    <source>
        <strain evidence="1 2">SYF10-1a</strain>
    </source>
</reference>
<dbReference type="AlphaFoldDB" id="A0A2N7AXG7"/>
<dbReference type="EMBL" id="NIPR01000001">
    <property type="protein sequence ID" value="PMD73766.1"/>
    <property type="molecule type" value="Genomic_DNA"/>
</dbReference>
<evidence type="ECO:0000313" key="2">
    <source>
        <dbReference type="Proteomes" id="UP000235649"/>
    </source>
</evidence>
<proteinExistence type="predicted"/>
<keyword evidence="2" id="KW-1185">Reference proteome</keyword>
<dbReference type="OrthoDB" id="2143114at2"/>
<evidence type="ECO:0000313" key="1">
    <source>
        <dbReference type="EMBL" id="PMD73766.1"/>
    </source>
</evidence>
<gene>
    <name evidence="1" type="ORF">CBP76_00005</name>
</gene>
<organism evidence="1 2">
    <name type="scientific">Companilactobacillus nuruki</name>
    <dbReference type="NCBI Taxonomy" id="1993540"/>
    <lineage>
        <taxon>Bacteria</taxon>
        <taxon>Bacillati</taxon>
        <taxon>Bacillota</taxon>
        <taxon>Bacilli</taxon>
        <taxon>Lactobacillales</taxon>
        <taxon>Lactobacillaceae</taxon>
        <taxon>Companilactobacillus</taxon>
    </lineage>
</organism>
<accession>A0A2N7AXG7</accession>
<protein>
    <submittedName>
        <fullName evidence="1">Uncharacterized protein</fullName>
    </submittedName>
</protein>
<dbReference type="RefSeq" id="WP_102194877.1">
    <property type="nucleotide sequence ID" value="NZ_NIPR01000001.1"/>
</dbReference>
<comment type="caution">
    <text evidence="1">The sequence shown here is derived from an EMBL/GenBank/DDBJ whole genome shotgun (WGS) entry which is preliminary data.</text>
</comment>